<dbReference type="AlphaFoldDB" id="A0A2U1MT27"/>
<dbReference type="STRING" id="35608.A0A2U1MT27"/>
<dbReference type="OrthoDB" id="1065725at2759"/>
<dbReference type="SUPFAM" id="SSF51126">
    <property type="entry name" value="Pectin lyase-like"/>
    <property type="match status" value="1"/>
</dbReference>
<evidence type="ECO:0000313" key="2">
    <source>
        <dbReference type="Proteomes" id="UP000245207"/>
    </source>
</evidence>
<evidence type="ECO:0000313" key="1">
    <source>
        <dbReference type="EMBL" id="PWA64421.1"/>
    </source>
</evidence>
<dbReference type="GO" id="GO:0016829">
    <property type="term" value="F:lyase activity"/>
    <property type="evidence" value="ECO:0007669"/>
    <property type="project" value="UniProtKB-KW"/>
</dbReference>
<gene>
    <name evidence="1" type="ORF">CTI12_AA344750</name>
</gene>
<organism evidence="1 2">
    <name type="scientific">Artemisia annua</name>
    <name type="common">Sweet wormwood</name>
    <dbReference type="NCBI Taxonomy" id="35608"/>
    <lineage>
        <taxon>Eukaryota</taxon>
        <taxon>Viridiplantae</taxon>
        <taxon>Streptophyta</taxon>
        <taxon>Embryophyta</taxon>
        <taxon>Tracheophyta</taxon>
        <taxon>Spermatophyta</taxon>
        <taxon>Magnoliopsida</taxon>
        <taxon>eudicotyledons</taxon>
        <taxon>Gunneridae</taxon>
        <taxon>Pentapetalae</taxon>
        <taxon>asterids</taxon>
        <taxon>campanulids</taxon>
        <taxon>Asterales</taxon>
        <taxon>Asteraceae</taxon>
        <taxon>Asteroideae</taxon>
        <taxon>Anthemideae</taxon>
        <taxon>Artemisiinae</taxon>
        <taxon>Artemisia</taxon>
    </lineage>
</organism>
<dbReference type="EMBL" id="PKPP01004425">
    <property type="protein sequence ID" value="PWA64421.1"/>
    <property type="molecule type" value="Genomic_DNA"/>
</dbReference>
<dbReference type="InterPro" id="IPR011050">
    <property type="entry name" value="Pectin_lyase_fold/virulence"/>
</dbReference>
<sequence>MNNDITEWKMYSIQGSADPTINSQGNRYTTPAKAYSKEVWLVGDGLSKEEQLKAAKHLENVDSCEIYMVSRIG</sequence>
<proteinExistence type="predicted"/>
<name>A0A2U1MT27_ARTAN</name>
<protein>
    <submittedName>
        <fullName evidence="1">Pectin lyase-like superfamily protein</fullName>
    </submittedName>
</protein>
<comment type="caution">
    <text evidence="1">The sequence shown here is derived from an EMBL/GenBank/DDBJ whole genome shotgun (WGS) entry which is preliminary data.</text>
</comment>
<keyword evidence="2" id="KW-1185">Reference proteome</keyword>
<reference evidence="1 2" key="1">
    <citation type="journal article" date="2018" name="Mol. Plant">
        <title>The genome of Artemisia annua provides insight into the evolution of Asteraceae family and artemisinin biosynthesis.</title>
        <authorList>
            <person name="Shen Q."/>
            <person name="Zhang L."/>
            <person name="Liao Z."/>
            <person name="Wang S."/>
            <person name="Yan T."/>
            <person name="Shi P."/>
            <person name="Liu M."/>
            <person name="Fu X."/>
            <person name="Pan Q."/>
            <person name="Wang Y."/>
            <person name="Lv Z."/>
            <person name="Lu X."/>
            <person name="Zhang F."/>
            <person name="Jiang W."/>
            <person name="Ma Y."/>
            <person name="Chen M."/>
            <person name="Hao X."/>
            <person name="Li L."/>
            <person name="Tang Y."/>
            <person name="Lv G."/>
            <person name="Zhou Y."/>
            <person name="Sun X."/>
            <person name="Brodelius P.E."/>
            <person name="Rose J.K.C."/>
            <person name="Tang K."/>
        </authorList>
    </citation>
    <scope>NUCLEOTIDE SEQUENCE [LARGE SCALE GENOMIC DNA]</scope>
    <source>
        <strain evidence="2">cv. Huhao1</strain>
        <tissue evidence="1">Leaf</tissue>
    </source>
</reference>
<keyword evidence="1" id="KW-0456">Lyase</keyword>
<accession>A0A2U1MT27</accession>
<dbReference type="Proteomes" id="UP000245207">
    <property type="component" value="Unassembled WGS sequence"/>
</dbReference>